<dbReference type="AlphaFoldDB" id="A0A2A2G7W8"/>
<name>A0A2A2G7W8_9BACT</name>
<accession>A0A2A2G7W8</accession>
<organism evidence="1 2">
    <name type="scientific">Fodinibius salipaludis</name>
    <dbReference type="NCBI Taxonomy" id="2032627"/>
    <lineage>
        <taxon>Bacteria</taxon>
        <taxon>Pseudomonadati</taxon>
        <taxon>Balneolota</taxon>
        <taxon>Balneolia</taxon>
        <taxon>Balneolales</taxon>
        <taxon>Balneolaceae</taxon>
        <taxon>Fodinibius</taxon>
    </lineage>
</organism>
<comment type="caution">
    <text evidence="1">The sequence shown here is derived from an EMBL/GenBank/DDBJ whole genome shotgun (WGS) entry which is preliminary data.</text>
</comment>
<proteinExistence type="predicted"/>
<dbReference type="EMBL" id="NSKE01000006">
    <property type="protein sequence ID" value="PAU93846.1"/>
    <property type="molecule type" value="Genomic_DNA"/>
</dbReference>
<sequence length="65" mass="7835">MEKMDRLRDAITDYINEKGVEYQRLLLSRTFYTKLKKEADEHDVPIDLPNMEIKDNVDYDFKLLP</sequence>
<dbReference type="OrthoDB" id="1525105at2"/>
<gene>
    <name evidence="1" type="ORF">CK503_09235</name>
</gene>
<dbReference type="Proteomes" id="UP000218831">
    <property type="component" value="Unassembled WGS sequence"/>
</dbReference>
<reference evidence="1 2" key="1">
    <citation type="submission" date="2017-08" db="EMBL/GenBank/DDBJ databases">
        <title>Aliifodinibius alkalisoli sp. nov., isolated from saline alkaline soil.</title>
        <authorList>
            <person name="Liu D."/>
            <person name="Zhang G."/>
        </authorList>
    </citation>
    <scope>NUCLEOTIDE SEQUENCE [LARGE SCALE GENOMIC DNA]</scope>
    <source>
        <strain evidence="1 2">WN023</strain>
    </source>
</reference>
<dbReference type="RefSeq" id="WP_095606522.1">
    <property type="nucleotide sequence ID" value="NZ_NSKE01000006.1"/>
</dbReference>
<keyword evidence="2" id="KW-1185">Reference proteome</keyword>
<protein>
    <submittedName>
        <fullName evidence="1">Uncharacterized protein</fullName>
    </submittedName>
</protein>
<evidence type="ECO:0000313" key="2">
    <source>
        <dbReference type="Proteomes" id="UP000218831"/>
    </source>
</evidence>
<evidence type="ECO:0000313" key="1">
    <source>
        <dbReference type="EMBL" id="PAU93846.1"/>
    </source>
</evidence>